<reference evidence="2 3" key="2">
    <citation type="journal article" date="2013" name="PLoS ONE">
        <title>Whole genome mapping and re-organization of the nuclear and mitochondrial genomes of Babesia microti isolates.</title>
        <authorList>
            <person name="Cornillot E."/>
            <person name="Dassouli A."/>
            <person name="Garg A."/>
            <person name="Pachikara N."/>
            <person name="Randazzo S."/>
            <person name="Depoix D."/>
            <person name="Carcy B."/>
            <person name="Delbecq S."/>
            <person name="Frutos R."/>
            <person name="Silva J.C."/>
            <person name="Sutton R."/>
            <person name="Krause P.J."/>
            <person name="Mamoun C.B."/>
        </authorList>
    </citation>
    <scope>NUCLEOTIDE SEQUENCE [LARGE SCALE GENOMIC DNA]</scope>
    <source>
        <strain evidence="2 3">RI</strain>
    </source>
</reference>
<feature type="transmembrane region" description="Helical" evidence="1">
    <location>
        <begin position="122"/>
        <end position="141"/>
    </location>
</feature>
<dbReference type="OrthoDB" id="396938at2759"/>
<protein>
    <submittedName>
        <fullName evidence="2">Glideosome associated protein with multiple membrane spans 3 (GAPM3)</fullName>
    </submittedName>
</protein>
<name>A0A1N6LXT6_BABMR</name>
<keyword evidence="3" id="KW-1185">Reference proteome</keyword>
<keyword evidence="1" id="KW-0472">Membrane</keyword>
<evidence type="ECO:0000256" key="1">
    <source>
        <dbReference type="SAM" id="Phobius"/>
    </source>
</evidence>
<accession>A0A1N6LXT6</accession>
<dbReference type="EMBL" id="LN871599">
    <property type="protein sequence ID" value="SIO73690.1"/>
    <property type="molecule type" value="Genomic_DNA"/>
</dbReference>
<evidence type="ECO:0000313" key="3">
    <source>
        <dbReference type="Proteomes" id="UP000002899"/>
    </source>
</evidence>
<keyword evidence="1" id="KW-0812">Transmembrane</keyword>
<reference evidence="2 3" key="1">
    <citation type="journal article" date="2012" name="Nucleic Acids Res.">
        <title>Sequencing of the smallest Apicomplexan genome from the human pathogen Babesia microti.</title>
        <authorList>
            <person name="Cornillot E."/>
            <person name="Hadj-Kaddour K."/>
            <person name="Dassouli A."/>
            <person name="Noel B."/>
            <person name="Ranwez V."/>
            <person name="Vacherie B."/>
            <person name="Augagneur Y."/>
            <person name="Bres V."/>
            <person name="Duclos A."/>
            <person name="Randazzo S."/>
            <person name="Carcy B."/>
            <person name="Debierre-Grockiego F."/>
            <person name="Delbecq S."/>
            <person name="Moubri-Menage K."/>
            <person name="Shams-Eldin H."/>
            <person name="Usmani-Brown S."/>
            <person name="Bringaud F."/>
            <person name="Wincker P."/>
            <person name="Vivares C.P."/>
            <person name="Schwarz R.T."/>
            <person name="Schetters T.P."/>
            <person name="Krause P.J."/>
            <person name="Gorenflot A."/>
            <person name="Berry V."/>
            <person name="Barbe V."/>
            <person name="Ben Mamoun C."/>
        </authorList>
    </citation>
    <scope>NUCLEOTIDE SEQUENCE [LARGE SCALE GENOMIC DNA]</scope>
    <source>
        <strain evidence="2 3">RI</strain>
    </source>
</reference>
<feature type="transmembrane region" description="Helical" evidence="1">
    <location>
        <begin position="195"/>
        <end position="217"/>
    </location>
</feature>
<dbReference type="Pfam" id="PF11677">
    <property type="entry name" value="DUF3273"/>
    <property type="match status" value="1"/>
</dbReference>
<proteinExistence type="predicted"/>
<dbReference type="RefSeq" id="XP_021337758.1">
    <property type="nucleotide sequence ID" value="XM_021482540.1"/>
</dbReference>
<dbReference type="KEGG" id="bmic:BmR1_04g06730"/>
<evidence type="ECO:0000313" key="2">
    <source>
        <dbReference type="EMBL" id="SIO73690.1"/>
    </source>
</evidence>
<reference evidence="2 3" key="3">
    <citation type="journal article" date="2016" name="Sci. Rep.">
        <title>Genome-wide diversity and gene expression profiling of Babesia microti isolates identify polymorphic genes that mediate host-pathogen interactions.</title>
        <authorList>
            <person name="Silva J.C."/>
            <person name="Cornillot E."/>
            <person name="McCracken C."/>
            <person name="Usmani-Brown S."/>
            <person name="Dwivedi A."/>
            <person name="Ifeonu O.O."/>
            <person name="Crabtree J."/>
            <person name="Gotia H.T."/>
            <person name="Virji A.Z."/>
            <person name="Reynes C."/>
            <person name="Colinge J."/>
            <person name="Kumar V."/>
            <person name="Lawres L."/>
            <person name="Pazzi J.E."/>
            <person name="Pablo J.V."/>
            <person name="Hung C."/>
            <person name="Brancato J."/>
            <person name="Kumari P."/>
            <person name="Orvis J."/>
            <person name="Tretina K."/>
            <person name="Chibucos M."/>
            <person name="Ott S."/>
            <person name="Sadzewicz L."/>
            <person name="Sengamalay N."/>
            <person name="Shetty A.C."/>
            <person name="Su Q."/>
            <person name="Tallon L."/>
            <person name="Fraser C.M."/>
            <person name="Frutos R."/>
            <person name="Molina D.M."/>
            <person name="Krause P.J."/>
            <person name="Ben Mamoun C."/>
        </authorList>
    </citation>
    <scope>NUCLEOTIDE SEQUENCE [LARGE SCALE GENOMIC DNA]</scope>
    <source>
        <strain evidence="2 3">RI</strain>
    </source>
</reference>
<feature type="transmembrane region" description="Helical" evidence="1">
    <location>
        <begin position="223"/>
        <end position="241"/>
    </location>
</feature>
<feature type="transmembrane region" description="Helical" evidence="1">
    <location>
        <begin position="161"/>
        <end position="183"/>
    </location>
</feature>
<sequence>MAMYYTTRKDGLDGPAHVVRGPIIPLNEFFSVSLRSGFGLQLLSLLGLIITHFSHGGKGFYTYDLSGLSEETRLNESFRNFTAVFSIIYLGGSLCLLCFQIILADDTCWTRGYRSGSKILRLATFLDTLSSTLQFIFHLYIAKFYTTRWYILLNEGGSELVLFLFTRVIHAFSLILFGVACYLLEVYHDEGAGDLHAYINSVLFILSGLFELLKFMLKMSTPFVPTLALALLAASLWAVYFEPEVTYTSPALNETELTNDVEHQVEKFTHLTPMQS</sequence>
<dbReference type="VEuPathDB" id="PiroplasmaDB:BmR1_04g06730"/>
<organism evidence="2 3">
    <name type="scientific">Babesia microti (strain RI)</name>
    <dbReference type="NCBI Taxonomy" id="1133968"/>
    <lineage>
        <taxon>Eukaryota</taxon>
        <taxon>Sar</taxon>
        <taxon>Alveolata</taxon>
        <taxon>Apicomplexa</taxon>
        <taxon>Aconoidasida</taxon>
        <taxon>Piroplasmida</taxon>
        <taxon>Babesiidae</taxon>
        <taxon>Babesia</taxon>
    </lineage>
</organism>
<dbReference type="Proteomes" id="UP000002899">
    <property type="component" value="Chromosome IV"/>
</dbReference>
<keyword evidence="1" id="KW-1133">Transmembrane helix</keyword>
<dbReference type="GeneID" id="24425991"/>
<feature type="transmembrane region" description="Helical" evidence="1">
    <location>
        <begin position="81"/>
        <end position="102"/>
    </location>
</feature>
<dbReference type="AlphaFoldDB" id="A0A1N6LXT6"/>
<dbReference type="InterPro" id="IPR021691">
    <property type="entry name" value="DUF3273"/>
</dbReference>